<dbReference type="Pfam" id="PF11878">
    <property type="entry name" value="DOCK_C-D_N"/>
    <property type="match status" value="1"/>
</dbReference>
<sequence>MQLNRPFTAHLVNSRSLRKKKSEEEWDSDGDDSYFTSYTPTPIEYENFIIRNKSSLMTDPNRDLVLFPTSSDIKMFYISRETKEGILSLNTVPRIIKQKFETDPLSISNTLTRHMLSLFLKQNWLCVQVSNISFRGGFADLARDRVNDYQMQLKPEWFLIDSCLHTPLDRGDSFSAAQKSLSSVKKISTTNEDALVSGSISVFDHREYQNFMQLAEKQPSQVDYAINCKEYCIRPMLPHETAFLESIGRSKNIGSYVIITEHAKIVHGTDLDKIIFLDCVCDVKSIGSIWLRLEIKPITNKILKTNNEDFVFLLFPPKNLNDPGNGTNELRLNWLKHLRQVIDWEKEHSRLGYSVPLSVRKISQDCPALDRIHDINSISSSLNKFSVETETLINQNRHKDRLRLITLYPEIRLAIEATTQQTATRQDQMSSFAKALQSGTEYNSDSKQATGSAAFIPFVWKLNKSIFLSRSSNELPSVRFLISCQSFQTAIRASIDHQQISGSIVDNPEPFFLTLYLVDAIEGKRISEEFHCDLNSSAIRSMLSQEANRHPSWQEVSTTGSKKAPAPAAPVNPQGLPTPLQETIGKSRSCMFSLFAPALSMLLSKAVASQEKNSNTLLNNLRGLLATNSQAMHSLKHYFLVVRVAKVLSGPVNQALEKYSKSSHGKHIDGAAEACKVGYTINKSMQAYCKNIGHYKMPFAWGCRPLISRSADIKLFKWDAIKCSESNLMCHIQNVHLLYQKYGFNSFGSVSVCTSTDVDGLEAVTNDVLEKTVKSSIVPARLSILVKLVDPFTFADLPRTFIWQVNE</sequence>
<evidence type="ECO:0000256" key="1">
    <source>
        <dbReference type="SAM" id="MobiDB-lite"/>
    </source>
</evidence>
<evidence type="ECO:0000259" key="2">
    <source>
        <dbReference type="Pfam" id="PF11878"/>
    </source>
</evidence>
<feature type="region of interest" description="Disordered" evidence="1">
    <location>
        <begin position="550"/>
        <end position="576"/>
    </location>
</feature>
<dbReference type="EMBL" id="JBJKFK010000203">
    <property type="protein sequence ID" value="KAL3318784.1"/>
    <property type="molecule type" value="Genomic_DNA"/>
</dbReference>
<dbReference type="AlphaFoldDB" id="A0ABD2QGY0"/>
<feature type="domain" description="Dedicator of cytokinesis C/D N-terminal" evidence="2">
    <location>
        <begin position="41"/>
        <end position="152"/>
    </location>
</feature>
<evidence type="ECO:0000313" key="3">
    <source>
        <dbReference type="EMBL" id="KAL3318784.1"/>
    </source>
</evidence>
<gene>
    <name evidence="3" type="primary">DOCK10_1</name>
    <name evidence="3" type="ORF">Ciccas_002547</name>
</gene>
<accession>A0ABD2QGY0</accession>
<keyword evidence="4" id="KW-1185">Reference proteome</keyword>
<evidence type="ECO:0000313" key="4">
    <source>
        <dbReference type="Proteomes" id="UP001626550"/>
    </source>
</evidence>
<dbReference type="PANTHER" id="PTHR23317">
    <property type="entry name" value="DEDICATOR OF CYTOKINESIS DOCK"/>
    <property type="match status" value="1"/>
</dbReference>
<reference evidence="3 4" key="1">
    <citation type="submission" date="2024-11" db="EMBL/GenBank/DDBJ databases">
        <title>Adaptive evolution of stress response genes in parasites aligns with host niche diversity.</title>
        <authorList>
            <person name="Hahn C."/>
            <person name="Resl P."/>
        </authorList>
    </citation>
    <scope>NUCLEOTIDE SEQUENCE [LARGE SCALE GENOMIC DNA]</scope>
    <source>
        <strain evidence="3">EGGRZ-B1_66</strain>
        <tissue evidence="3">Body</tissue>
    </source>
</reference>
<organism evidence="3 4">
    <name type="scientific">Cichlidogyrus casuarinus</name>
    <dbReference type="NCBI Taxonomy" id="1844966"/>
    <lineage>
        <taxon>Eukaryota</taxon>
        <taxon>Metazoa</taxon>
        <taxon>Spiralia</taxon>
        <taxon>Lophotrochozoa</taxon>
        <taxon>Platyhelminthes</taxon>
        <taxon>Monogenea</taxon>
        <taxon>Monopisthocotylea</taxon>
        <taxon>Dactylogyridea</taxon>
        <taxon>Ancyrocephalidae</taxon>
        <taxon>Cichlidogyrus</taxon>
    </lineage>
</organism>
<dbReference type="Proteomes" id="UP001626550">
    <property type="component" value="Unassembled WGS sequence"/>
</dbReference>
<protein>
    <submittedName>
        <fullName evidence="3">Dedicator of cytokinesis protein 10</fullName>
    </submittedName>
</protein>
<dbReference type="PANTHER" id="PTHR23317:SF26">
    <property type="entry name" value="ZIZIMIN, ISOFORM K"/>
    <property type="match status" value="1"/>
</dbReference>
<name>A0ABD2QGY0_9PLAT</name>
<proteinExistence type="predicted"/>
<comment type="caution">
    <text evidence="3">The sequence shown here is derived from an EMBL/GenBank/DDBJ whole genome shotgun (WGS) entry which is preliminary data.</text>
</comment>
<dbReference type="InterPro" id="IPR021816">
    <property type="entry name" value="DOCK_C/D_N"/>
</dbReference>
<dbReference type="InterPro" id="IPR026791">
    <property type="entry name" value="DOCK"/>
</dbReference>